<dbReference type="Pfam" id="PF06584">
    <property type="entry name" value="DIRP"/>
    <property type="match status" value="1"/>
</dbReference>
<evidence type="ECO:0000256" key="1">
    <source>
        <dbReference type="ARBA" id="ARBA00004123"/>
    </source>
</evidence>
<dbReference type="Proteomes" id="UP000276133">
    <property type="component" value="Unassembled WGS sequence"/>
</dbReference>
<dbReference type="GO" id="GO:0003677">
    <property type="term" value="F:DNA binding"/>
    <property type="evidence" value="ECO:0007669"/>
    <property type="project" value="TreeGrafter"/>
</dbReference>
<evidence type="ECO:0000256" key="3">
    <source>
        <dbReference type="ARBA" id="ARBA00023242"/>
    </source>
</evidence>
<evidence type="ECO:0000256" key="4">
    <source>
        <dbReference type="SAM" id="Coils"/>
    </source>
</evidence>
<name>A0A3M7SZY3_BRAPC</name>
<dbReference type="GO" id="GO:0017053">
    <property type="term" value="C:transcription repressor complex"/>
    <property type="evidence" value="ECO:0007669"/>
    <property type="project" value="InterPro"/>
</dbReference>
<dbReference type="AlphaFoldDB" id="A0A3M7SZY3"/>
<dbReference type="InterPro" id="IPR010561">
    <property type="entry name" value="LIN-9/ALY1"/>
</dbReference>
<dbReference type="InterPro" id="IPR033471">
    <property type="entry name" value="DIRP"/>
</dbReference>
<dbReference type="GO" id="GO:0006351">
    <property type="term" value="P:DNA-templated transcription"/>
    <property type="evidence" value="ECO:0007669"/>
    <property type="project" value="InterPro"/>
</dbReference>
<dbReference type="SMART" id="SM01135">
    <property type="entry name" value="DIRP"/>
    <property type="match status" value="1"/>
</dbReference>
<dbReference type="EMBL" id="REGN01000518">
    <property type="protein sequence ID" value="RNA41334.1"/>
    <property type="molecule type" value="Genomic_DNA"/>
</dbReference>
<dbReference type="GO" id="GO:0006357">
    <property type="term" value="P:regulation of transcription by RNA polymerase II"/>
    <property type="evidence" value="ECO:0007669"/>
    <property type="project" value="TreeGrafter"/>
</dbReference>
<keyword evidence="3" id="KW-0539">Nucleus</keyword>
<protein>
    <submittedName>
        <fullName evidence="6">Lin-9-like protein</fullName>
    </submittedName>
</protein>
<proteinExistence type="inferred from homology"/>
<evidence type="ECO:0000259" key="5">
    <source>
        <dbReference type="SMART" id="SM01135"/>
    </source>
</evidence>
<evidence type="ECO:0000256" key="2">
    <source>
        <dbReference type="ARBA" id="ARBA00006732"/>
    </source>
</evidence>
<dbReference type="Pfam" id="PF19438">
    <property type="entry name" value="LIN9_C"/>
    <property type="match status" value="2"/>
</dbReference>
<dbReference type="OrthoDB" id="2339771at2759"/>
<keyword evidence="4" id="KW-0175">Coiled coil</keyword>
<organism evidence="6 7">
    <name type="scientific">Brachionus plicatilis</name>
    <name type="common">Marine rotifer</name>
    <name type="synonym">Brachionus muelleri</name>
    <dbReference type="NCBI Taxonomy" id="10195"/>
    <lineage>
        <taxon>Eukaryota</taxon>
        <taxon>Metazoa</taxon>
        <taxon>Spiralia</taxon>
        <taxon>Gnathifera</taxon>
        <taxon>Rotifera</taxon>
        <taxon>Eurotatoria</taxon>
        <taxon>Monogononta</taxon>
        <taxon>Pseudotrocha</taxon>
        <taxon>Ploima</taxon>
        <taxon>Brachionidae</taxon>
        <taxon>Brachionus</taxon>
    </lineage>
</organism>
<dbReference type="GO" id="GO:0005654">
    <property type="term" value="C:nucleoplasm"/>
    <property type="evidence" value="ECO:0007669"/>
    <property type="project" value="TreeGrafter"/>
</dbReference>
<gene>
    <name evidence="6" type="ORF">BpHYR1_051695</name>
</gene>
<comment type="similarity">
    <text evidence="2">Belongs to the lin-9 family.</text>
</comment>
<accession>A0A3M7SZY3</accession>
<dbReference type="InterPro" id="IPR045831">
    <property type="entry name" value="LIN9_C"/>
</dbReference>
<keyword evidence="7" id="KW-1185">Reference proteome</keyword>
<feature type="domain" description="DIRP" evidence="5">
    <location>
        <begin position="36"/>
        <end position="143"/>
    </location>
</feature>
<evidence type="ECO:0000313" key="7">
    <source>
        <dbReference type="Proteomes" id="UP000276133"/>
    </source>
</evidence>
<dbReference type="GO" id="GO:0051726">
    <property type="term" value="P:regulation of cell cycle"/>
    <property type="evidence" value="ECO:0007669"/>
    <property type="project" value="TreeGrafter"/>
</dbReference>
<evidence type="ECO:0000313" key="6">
    <source>
        <dbReference type="EMBL" id="RNA41334.1"/>
    </source>
</evidence>
<reference evidence="6 7" key="1">
    <citation type="journal article" date="2018" name="Sci. Rep.">
        <title>Genomic signatures of local adaptation to the degree of environmental predictability in rotifers.</title>
        <authorList>
            <person name="Franch-Gras L."/>
            <person name="Hahn C."/>
            <person name="Garcia-Roger E.M."/>
            <person name="Carmona M.J."/>
            <person name="Serra M."/>
            <person name="Gomez A."/>
        </authorList>
    </citation>
    <scope>NUCLEOTIDE SEQUENCE [LARGE SCALE GENOMIC DNA]</scope>
    <source>
        <strain evidence="6">HYR1</strain>
    </source>
</reference>
<dbReference type="PANTHER" id="PTHR21689">
    <property type="entry name" value="LIN-9"/>
    <property type="match status" value="1"/>
</dbReference>
<sequence length="507" mass="58060">MSSIILDLDDKSEIIKKLSNFLKLPKAQRWICCEWFYSDIDRVIFESENDFTLCMKQSFPRLRAQTLTRKQWCMVRSLIGKPRRCSSSFFQEERQMIEEKRQKIRLIQQRKISESEIIDLKDLPQEIPVTLSIGHRVYTHICHPEEGVFLGTIAAVDPVEHTYRVVFDRSNIGSLTVHDYEIKSVTPVQTIPTKAYIQTYRPKSIPFSNAANFSAINSQSNPKTSSGLHDEIAEAQLNADPLSELNEATNGRLGCFPVPLLLTVTRLHKILNVKRDDIKRLSELNSEAERLKASNEKYSKEFELSYAEVVNELEKLNKDLNDYLYGVQNYCEEALDVKLEENLFKMKGYYTRQSLELLGSIGNGPTGAHKLEENLNKIKLSEASENEVSQILASKLKSAHLSSLVIKMTSLMLQLKDLASSADKKSSSDSKDVEDFSEKESAPFMSFSVKSLNESIDEIKKSLKYSENVELFEDKVQVQINHIQSVLCNFNRLYAFNCENTNRLNHK</sequence>
<dbReference type="PANTHER" id="PTHR21689:SF2">
    <property type="entry name" value="PROTEIN LIN-9 HOMOLOG"/>
    <property type="match status" value="1"/>
</dbReference>
<comment type="caution">
    <text evidence="6">The sequence shown here is derived from an EMBL/GenBank/DDBJ whole genome shotgun (WGS) entry which is preliminary data.</text>
</comment>
<dbReference type="STRING" id="10195.A0A3M7SZY3"/>
<comment type="subcellular location">
    <subcellularLocation>
        <location evidence="1">Nucleus</location>
    </subcellularLocation>
</comment>
<feature type="coiled-coil region" evidence="4">
    <location>
        <begin position="271"/>
        <end position="319"/>
    </location>
</feature>